<protein>
    <recommendedName>
        <fullName evidence="4">Lasso RiPP family leader peptide-containing protein</fullName>
    </recommendedName>
</protein>
<proteinExistence type="predicted"/>
<evidence type="ECO:0000313" key="3">
    <source>
        <dbReference type="Proteomes" id="UP000636755"/>
    </source>
</evidence>
<name>A0ABR7HJD1_9FIRM</name>
<keyword evidence="3" id="KW-1185">Reference proteome</keyword>
<reference evidence="2 3" key="1">
    <citation type="submission" date="2020-08" db="EMBL/GenBank/DDBJ databases">
        <title>Genome public.</title>
        <authorList>
            <person name="Liu C."/>
            <person name="Sun Q."/>
        </authorList>
    </citation>
    <scope>NUCLEOTIDE SEQUENCE [LARGE SCALE GENOMIC DNA]</scope>
    <source>
        <strain evidence="2 3">NSJ-71</strain>
    </source>
</reference>
<evidence type="ECO:0008006" key="4">
    <source>
        <dbReference type="Google" id="ProtNLM"/>
    </source>
</evidence>
<accession>A0ABR7HJD1</accession>
<feature type="region of interest" description="Disordered" evidence="1">
    <location>
        <begin position="21"/>
        <end position="50"/>
    </location>
</feature>
<comment type="caution">
    <text evidence="2">The sequence shown here is derived from an EMBL/GenBank/DDBJ whole genome shotgun (WGS) entry which is preliminary data.</text>
</comment>
<dbReference type="RefSeq" id="WP_022234876.1">
    <property type="nucleotide sequence ID" value="NZ_JACOPS010000001.1"/>
</dbReference>
<sequence length="50" mass="5411">MKKSYISPEIEIQKFSFEDILAGGGTDDPGLKYSNPENPGYESGGEEGDL</sequence>
<gene>
    <name evidence="2" type="ORF">H8R91_03590</name>
</gene>
<dbReference type="EMBL" id="JACOPS010000001">
    <property type="protein sequence ID" value="MBC5727630.1"/>
    <property type="molecule type" value="Genomic_DNA"/>
</dbReference>
<dbReference type="Proteomes" id="UP000636755">
    <property type="component" value="Unassembled WGS sequence"/>
</dbReference>
<evidence type="ECO:0000313" key="2">
    <source>
        <dbReference type="EMBL" id="MBC5727630.1"/>
    </source>
</evidence>
<organism evidence="2 3">
    <name type="scientific">Ruminococcus intestinalis</name>
    <dbReference type="NCBI Taxonomy" id="2763066"/>
    <lineage>
        <taxon>Bacteria</taxon>
        <taxon>Bacillati</taxon>
        <taxon>Bacillota</taxon>
        <taxon>Clostridia</taxon>
        <taxon>Eubacteriales</taxon>
        <taxon>Oscillospiraceae</taxon>
        <taxon>Ruminococcus</taxon>
    </lineage>
</organism>
<evidence type="ECO:0000256" key="1">
    <source>
        <dbReference type="SAM" id="MobiDB-lite"/>
    </source>
</evidence>